<dbReference type="CDD" id="cd07385">
    <property type="entry name" value="MPP_YkuE_C"/>
    <property type="match status" value="1"/>
</dbReference>
<feature type="transmembrane region" description="Helical" evidence="1">
    <location>
        <begin position="37"/>
        <end position="55"/>
    </location>
</feature>
<proteinExistence type="predicted"/>
<accession>A0ABS3M4M8</accession>
<organism evidence="3 4">
    <name type="scientific">Prevotella illustrans</name>
    <dbReference type="NCBI Taxonomy" id="2800387"/>
    <lineage>
        <taxon>Bacteria</taxon>
        <taxon>Pseudomonadati</taxon>
        <taxon>Bacteroidota</taxon>
        <taxon>Bacteroidia</taxon>
        <taxon>Bacteroidales</taxon>
        <taxon>Prevotellaceae</taxon>
        <taxon>Prevotella</taxon>
    </lineage>
</organism>
<feature type="domain" description="Calcineurin-like phosphoesterase" evidence="2">
    <location>
        <begin position="149"/>
        <end position="308"/>
    </location>
</feature>
<dbReference type="PANTHER" id="PTHR31302:SF0">
    <property type="entry name" value="TRANSMEMBRANE PROTEIN WITH METALLOPHOSPHOESTERASE DOMAIN"/>
    <property type="match status" value="1"/>
</dbReference>
<keyword evidence="4" id="KW-1185">Reference proteome</keyword>
<evidence type="ECO:0000313" key="4">
    <source>
        <dbReference type="Proteomes" id="UP000664265"/>
    </source>
</evidence>
<name>A0ABS3M4M8_9BACT</name>
<feature type="transmembrane region" description="Helical" evidence="1">
    <location>
        <begin position="109"/>
        <end position="129"/>
    </location>
</feature>
<keyword evidence="1" id="KW-0812">Transmembrane</keyword>
<dbReference type="InterPro" id="IPR004843">
    <property type="entry name" value="Calcineurin-like_PHP"/>
</dbReference>
<dbReference type="EMBL" id="JAERMS010000008">
    <property type="protein sequence ID" value="MBO1363046.1"/>
    <property type="molecule type" value="Genomic_DNA"/>
</dbReference>
<protein>
    <submittedName>
        <fullName evidence="3">Metallophosphoesterase</fullName>
    </submittedName>
</protein>
<reference evidence="3 4" key="1">
    <citation type="submission" date="2021-01" db="EMBL/GenBank/DDBJ databases">
        <title>Prevotella A2931 sp. nov.</title>
        <authorList>
            <person name="Buhl M."/>
            <person name="Oberhettinger P."/>
        </authorList>
    </citation>
    <scope>NUCLEOTIDE SEQUENCE [LARGE SCALE GENOMIC DNA]</scope>
    <source>
        <strain evidence="3 4">A2931</strain>
    </source>
</reference>
<dbReference type="SUPFAM" id="SSF56300">
    <property type="entry name" value="Metallo-dependent phosphatases"/>
    <property type="match status" value="1"/>
</dbReference>
<dbReference type="InterPro" id="IPR029052">
    <property type="entry name" value="Metallo-depent_PP-like"/>
</dbReference>
<comment type="caution">
    <text evidence="3">The sequence shown here is derived from an EMBL/GenBank/DDBJ whole genome shotgun (WGS) entry which is preliminary data.</text>
</comment>
<feature type="transmembrane region" description="Helical" evidence="1">
    <location>
        <begin position="67"/>
        <end position="89"/>
    </location>
</feature>
<sequence>MNIMLIMIFLLLPLLGCGFVAWHVWVMLPFANLYKGVVLAVMLLAFLCVFFNFGVGLDRLPTSVATICYEVGYSSVFVLLYLVLIFLLLDVLKWVGWLPDSWFYASPKGSMLVFLTMCGIFIYGNLHYYNKVRMPLELKADKPLPRPVKLVMLSDLHLGYHNTRADLAKWVELVNAEHPDAVLIGGDIVDFSVVPLVRADMAAEFRKLNAPVYACLGNHDYYAGEPNSEKFYREAGITLLRDSAVELPGGIVVVGRDDRTNMRRKSVAQVMANVDKSKYVILLDHQPYHLEEAERNGVDFQFSGHTHYGQVWPTSWIEDMIYEDAYGPLTKGRTQYYVSSGIGIWGGKFRIGTQSEYVVATIR</sequence>
<evidence type="ECO:0000259" key="2">
    <source>
        <dbReference type="Pfam" id="PF00149"/>
    </source>
</evidence>
<evidence type="ECO:0000313" key="3">
    <source>
        <dbReference type="EMBL" id="MBO1363046.1"/>
    </source>
</evidence>
<keyword evidence="1" id="KW-1133">Transmembrane helix</keyword>
<dbReference type="InterPro" id="IPR051158">
    <property type="entry name" value="Metallophosphoesterase_sf"/>
</dbReference>
<keyword evidence="1" id="KW-0472">Membrane</keyword>
<dbReference type="Gene3D" id="3.60.21.10">
    <property type="match status" value="1"/>
</dbReference>
<evidence type="ECO:0000256" key="1">
    <source>
        <dbReference type="SAM" id="Phobius"/>
    </source>
</evidence>
<dbReference type="Proteomes" id="UP000664265">
    <property type="component" value="Unassembled WGS sequence"/>
</dbReference>
<gene>
    <name evidence="3" type="ORF">JHU38_04515</name>
</gene>
<dbReference type="Pfam" id="PF00149">
    <property type="entry name" value="Metallophos"/>
    <property type="match status" value="1"/>
</dbReference>
<dbReference type="PANTHER" id="PTHR31302">
    <property type="entry name" value="TRANSMEMBRANE PROTEIN WITH METALLOPHOSPHOESTERASE DOMAIN-RELATED"/>
    <property type="match status" value="1"/>
</dbReference>
<dbReference type="RefSeq" id="WP_107583001.1">
    <property type="nucleotide sequence ID" value="NZ_JAERMS010000008.1"/>
</dbReference>